<dbReference type="AlphaFoldDB" id="A0A915ESQ3"/>
<evidence type="ECO:0000313" key="2">
    <source>
        <dbReference type="WBParaSite" id="jg9090"/>
    </source>
</evidence>
<dbReference type="WBParaSite" id="jg9090">
    <property type="protein sequence ID" value="jg9090"/>
    <property type="gene ID" value="jg9090"/>
</dbReference>
<evidence type="ECO:0000313" key="1">
    <source>
        <dbReference type="Proteomes" id="UP000887574"/>
    </source>
</evidence>
<reference evidence="2" key="1">
    <citation type="submission" date="2022-11" db="UniProtKB">
        <authorList>
            <consortium name="WormBaseParasite"/>
        </authorList>
    </citation>
    <scope>IDENTIFICATION</scope>
</reference>
<name>A0A915ESQ3_9BILA</name>
<keyword evidence="1" id="KW-1185">Reference proteome</keyword>
<protein>
    <submittedName>
        <fullName evidence="2">Uncharacterized protein</fullName>
    </submittedName>
</protein>
<dbReference type="Proteomes" id="UP000887574">
    <property type="component" value="Unplaced"/>
</dbReference>
<sequence>MLGYPLCRWKRTQVVAQDSVYMLGGRRHNIDAIYDDCMVTEIWRLDLGTQRWHKTLLKLDTPVVILLCSC</sequence>
<dbReference type="InterPro" id="IPR015915">
    <property type="entry name" value="Kelch-typ_b-propeller"/>
</dbReference>
<proteinExistence type="predicted"/>
<organism evidence="1 2">
    <name type="scientific">Ditylenchus dipsaci</name>
    <dbReference type="NCBI Taxonomy" id="166011"/>
    <lineage>
        <taxon>Eukaryota</taxon>
        <taxon>Metazoa</taxon>
        <taxon>Ecdysozoa</taxon>
        <taxon>Nematoda</taxon>
        <taxon>Chromadorea</taxon>
        <taxon>Rhabditida</taxon>
        <taxon>Tylenchina</taxon>
        <taxon>Tylenchomorpha</taxon>
        <taxon>Sphaerularioidea</taxon>
        <taxon>Anguinidae</taxon>
        <taxon>Anguininae</taxon>
        <taxon>Ditylenchus</taxon>
    </lineage>
</organism>
<accession>A0A915ESQ3</accession>
<dbReference type="SUPFAM" id="SSF117281">
    <property type="entry name" value="Kelch motif"/>
    <property type="match status" value="1"/>
</dbReference>